<dbReference type="AlphaFoldDB" id="A0A517MSA9"/>
<dbReference type="GO" id="GO:0004636">
    <property type="term" value="F:phosphoribosyl-ATP diphosphatase activity"/>
    <property type="evidence" value="ECO:0007669"/>
    <property type="project" value="UniProtKB-UniRule"/>
</dbReference>
<dbReference type="Gene3D" id="1.10.287.1080">
    <property type="entry name" value="MazG-like"/>
    <property type="match status" value="1"/>
</dbReference>
<evidence type="ECO:0000256" key="2">
    <source>
        <dbReference type="ARBA" id="ARBA00004496"/>
    </source>
</evidence>
<dbReference type="KEGG" id="amob:HG15A2_10320"/>
<dbReference type="InterPro" id="IPR021130">
    <property type="entry name" value="PRib-ATP_PPHydrolase-like"/>
</dbReference>
<dbReference type="GO" id="GO:0005524">
    <property type="term" value="F:ATP binding"/>
    <property type="evidence" value="ECO:0007669"/>
    <property type="project" value="UniProtKB-KW"/>
</dbReference>
<accession>A0A517MSA9</accession>
<keyword evidence="5 10" id="KW-0028">Amino-acid biosynthesis</keyword>
<comment type="similarity">
    <text evidence="10">Belongs to the PRA-PH family.</text>
</comment>
<dbReference type="PANTHER" id="PTHR42945">
    <property type="entry name" value="HISTIDINE BIOSYNTHESIS BIFUNCTIONAL PROTEIN"/>
    <property type="match status" value="1"/>
</dbReference>
<dbReference type="PANTHER" id="PTHR42945:SF9">
    <property type="entry name" value="HISTIDINE BIOSYNTHESIS BIFUNCTIONAL PROTEIN HISIE"/>
    <property type="match status" value="1"/>
</dbReference>
<dbReference type="InterPro" id="IPR008179">
    <property type="entry name" value="HisE"/>
</dbReference>
<reference evidence="12 13" key="1">
    <citation type="submission" date="2019-02" db="EMBL/GenBank/DDBJ databases">
        <title>Deep-cultivation of Planctomycetes and their phenomic and genomic characterization uncovers novel biology.</title>
        <authorList>
            <person name="Wiegand S."/>
            <person name="Jogler M."/>
            <person name="Boedeker C."/>
            <person name="Pinto D."/>
            <person name="Vollmers J."/>
            <person name="Rivas-Marin E."/>
            <person name="Kohn T."/>
            <person name="Peeters S.H."/>
            <person name="Heuer A."/>
            <person name="Rast P."/>
            <person name="Oberbeckmann S."/>
            <person name="Bunk B."/>
            <person name="Jeske O."/>
            <person name="Meyerdierks A."/>
            <person name="Storesund J.E."/>
            <person name="Kallscheuer N."/>
            <person name="Luecker S."/>
            <person name="Lage O.M."/>
            <person name="Pohl T."/>
            <person name="Merkel B.J."/>
            <person name="Hornburger P."/>
            <person name="Mueller R.-W."/>
            <person name="Bruemmer F."/>
            <person name="Labrenz M."/>
            <person name="Spormann A.M."/>
            <person name="Op den Camp H."/>
            <person name="Overmann J."/>
            <person name="Amann R."/>
            <person name="Jetten M.S.M."/>
            <person name="Mascher T."/>
            <person name="Medema M.H."/>
            <person name="Devos D.P."/>
            <person name="Kaster A.-K."/>
            <person name="Ovreas L."/>
            <person name="Rohde M."/>
            <person name="Galperin M.Y."/>
            <person name="Jogler C."/>
        </authorList>
    </citation>
    <scope>NUCLEOTIDE SEQUENCE [LARGE SCALE GENOMIC DNA]</scope>
    <source>
        <strain evidence="12 13">HG15A2</strain>
    </source>
</reference>
<dbReference type="RefSeq" id="WP_145058395.1">
    <property type="nucleotide sequence ID" value="NZ_CP036263.1"/>
</dbReference>
<comment type="pathway">
    <text evidence="3 10">Amino-acid biosynthesis; L-histidine biosynthesis; L-histidine from 5-phospho-alpha-D-ribose 1-diphosphate: step 2/9.</text>
</comment>
<dbReference type="GO" id="GO:0000105">
    <property type="term" value="P:L-histidine biosynthetic process"/>
    <property type="evidence" value="ECO:0007669"/>
    <property type="project" value="UniProtKB-UniRule"/>
</dbReference>
<gene>
    <name evidence="10 12" type="primary">hisE</name>
    <name evidence="12" type="ORF">HG15A2_10320</name>
</gene>
<keyword evidence="9 10" id="KW-0368">Histidine biosynthesis</keyword>
<evidence type="ECO:0000256" key="11">
    <source>
        <dbReference type="SAM" id="MobiDB-lite"/>
    </source>
</evidence>
<name>A0A517MSA9_9BACT</name>
<dbReference type="Pfam" id="PF01503">
    <property type="entry name" value="PRA-PH"/>
    <property type="match status" value="1"/>
</dbReference>
<dbReference type="OrthoDB" id="9814738at2"/>
<evidence type="ECO:0000256" key="1">
    <source>
        <dbReference type="ARBA" id="ARBA00001460"/>
    </source>
</evidence>
<dbReference type="UniPathway" id="UPA00031">
    <property type="reaction ID" value="UER00007"/>
</dbReference>
<sequence>MRPLDQLEQTIAERKQAGDADSSYTAKLLAAGVAKIGSKITEEAAEVVEAADEAGEAGRQHTIAEAGDVIYHLMVLLAHREITLEEVEAEIARRFGMSGLEEKASRDGGN</sequence>
<proteinExistence type="inferred from homology"/>
<evidence type="ECO:0000256" key="7">
    <source>
        <dbReference type="ARBA" id="ARBA00022801"/>
    </source>
</evidence>
<keyword evidence="13" id="KW-1185">Reference proteome</keyword>
<evidence type="ECO:0000256" key="9">
    <source>
        <dbReference type="ARBA" id="ARBA00023102"/>
    </source>
</evidence>
<evidence type="ECO:0000256" key="3">
    <source>
        <dbReference type="ARBA" id="ARBA00005204"/>
    </source>
</evidence>
<dbReference type="HAMAP" id="MF_01020">
    <property type="entry name" value="HisE"/>
    <property type="match status" value="1"/>
</dbReference>
<dbReference type="GO" id="GO:0005737">
    <property type="term" value="C:cytoplasm"/>
    <property type="evidence" value="ECO:0007669"/>
    <property type="project" value="UniProtKB-SubCell"/>
</dbReference>
<evidence type="ECO:0000256" key="10">
    <source>
        <dbReference type="HAMAP-Rule" id="MF_01020"/>
    </source>
</evidence>
<keyword evidence="4 10" id="KW-0963">Cytoplasm</keyword>
<evidence type="ECO:0000313" key="13">
    <source>
        <dbReference type="Proteomes" id="UP000319852"/>
    </source>
</evidence>
<evidence type="ECO:0000256" key="5">
    <source>
        <dbReference type="ARBA" id="ARBA00022605"/>
    </source>
</evidence>
<evidence type="ECO:0000256" key="6">
    <source>
        <dbReference type="ARBA" id="ARBA00022741"/>
    </source>
</evidence>
<dbReference type="NCBIfam" id="TIGR03188">
    <property type="entry name" value="histidine_hisI"/>
    <property type="match status" value="1"/>
</dbReference>
<dbReference type="Proteomes" id="UP000319852">
    <property type="component" value="Chromosome"/>
</dbReference>
<feature type="region of interest" description="Disordered" evidence="11">
    <location>
        <begin position="1"/>
        <end position="20"/>
    </location>
</feature>
<dbReference type="NCBIfam" id="NF001611">
    <property type="entry name" value="PRK00400.1-3"/>
    <property type="match status" value="1"/>
</dbReference>
<keyword evidence="6 10" id="KW-0547">Nucleotide-binding</keyword>
<dbReference type="EMBL" id="CP036263">
    <property type="protein sequence ID" value="QDS97765.1"/>
    <property type="molecule type" value="Genomic_DNA"/>
</dbReference>
<organism evidence="12 13">
    <name type="scientific">Adhaeretor mobilis</name>
    <dbReference type="NCBI Taxonomy" id="1930276"/>
    <lineage>
        <taxon>Bacteria</taxon>
        <taxon>Pseudomonadati</taxon>
        <taxon>Planctomycetota</taxon>
        <taxon>Planctomycetia</taxon>
        <taxon>Pirellulales</taxon>
        <taxon>Lacipirellulaceae</taxon>
        <taxon>Adhaeretor</taxon>
    </lineage>
</organism>
<comment type="subcellular location">
    <subcellularLocation>
        <location evidence="2 10">Cytoplasm</location>
    </subcellularLocation>
</comment>
<dbReference type="EC" id="3.6.1.31" evidence="10"/>
<keyword evidence="7 10" id="KW-0378">Hydrolase</keyword>
<evidence type="ECO:0000313" key="12">
    <source>
        <dbReference type="EMBL" id="QDS97765.1"/>
    </source>
</evidence>
<dbReference type="CDD" id="cd11534">
    <property type="entry name" value="NTP-PPase_HisIE_like"/>
    <property type="match status" value="1"/>
</dbReference>
<comment type="catalytic activity">
    <reaction evidence="1 10">
        <text>1-(5-phospho-beta-D-ribosyl)-ATP + H2O = 1-(5-phospho-beta-D-ribosyl)-5'-AMP + diphosphate + H(+)</text>
        <dbReference type="Rhea" id="RHEA:22828"/>
        <dbReference type="ChEBI" id="CHEBI:15377"/>
        <dbReference type="ChEBI" id="CHEBI:15378"/>
        <dbReference type="ChEBI" id="CHEBI:33019"/>
        <dbReference type="ChEBI" id="CHEBI:59457"/>
        <dbReference type="ChEBI" id="CHEBI:73183"/>
        <dbReference type="EC" id="3.6.1.31"/>
    </reaction>
</comment>
<protein>
    <recommendedName>
        <fullName evidence="10">Phosphoribosyl-ATP pyrophosphatase</fullName>
        <shortName evidence="10">PRA-PH</shortName>
        <ecNumber evidence="10">3.6.1.31</ecNumber>
    </recommendedName>
</protein>
<evidence type="ECO:0000256" key="8">
    <source>
        <dbReference type="ARBA" id="ARBA00022840"/>
    </source>
</evidence>
<keyword evidence="8 10" id="KW-0067">ATP-binding</keyword>
<dbReference type="SUPFAM" id="SSF101386">
    <property type="entry name" value="all-alpha NTP pyrophosphatases"/>
    <property type="match status" value="1"/>
</dbReference>
<evidence type="ECO:0000256" key="4">
    <source>
        <dbReference type="ARBA" id="ARBA00022490"/>
    </source>
</evidence>